<dbReference type="Proteomes" id="UP000691718">
    <property type="component" value="Unassembled WGS sequence"/>
</dbReference>
<reference evidence="1" key="1">
    <citation type="submission" date="2021-04" db="EMBL/GenBank/DDBJ databases">
        <authorList>
            <person name="Tunstrom K."/>
        </authorList>
    </citation>
    <scope>NUCLEOTIDE SEQUENCE</scope>
</reference>
<dbReference type="EMBL" id="CAJQZP010001359">
    <property type="protein sequence ID" value="CAG5041403.1"/>
    <property type="molecule type" value="Genomic_DNA"/>
</dbReference>
<accession>A0A8S3XSW8</accession>
<proteinExistence type="predicted"/>
<name>A0A8S3XSW8_PARAO</name>
<keyword evidence="2" id="KW-1185">Reference proteome</keyword>
<organism evidence="1 2">
    <name type="scientific">Parnassius apollo</name>
    <name type="common">Apollo butterfly</name>
    <name type="synonym">Papilio apollo</name>
    <dbReference type="NCBI Taxonomy" id="110799"/>
    <lineage>
        <taxon>Eukaryota</taxon>
        <taxon>Metazoa</taxon>
        <taxon>Ecdysozoa</taxon>
        <taxon>Arthropoda</taxon>
        <taxon>Hexapoda</taxon>
        <taxon>Insecta</taxon>
        <taxon>Pterygota</taxon>
        <taxon>Neoptera</taxon>
        <taxon>Endopterygota</taxon>
        <taxon>Lepidoptera</taxon>
        <taxon>Glossata</taxon>
        <taxon>Ditrysia</taxon>
        <taxon>Papilionoidea</taxon>
        <taxon>Papilionidae</taxon>
        <taxon>Parnassiinae</taxon>
        <taxon>Parnassini</taxon>
        <taxon>Parnassius</taxon>
        <taxon>Parnassius</taxon>
    </lineage>
</organism>
<evidence type="ECO:0000313" key="1">
    <source>
        <dbReference type="EMBL" id="CAG5041403.1"/>
    </source>
</evidence>
<protein>
    <submittedName>
        <fullName evidence="1">(apollo) hypothetical protein</fullName>
    </submittedName>
</protein>
<comment type="caution">
    <text evidence="1">The sequence shown here is derived from an EMBL/GenBank/DDBJ whole genome shotgun (WGS) entry which is preliminary data.</text>
</comment>
<evidence type="ECO:0000313" key="2">
    <source>
        <dbReference type="Proteomes" id="UP000691718"/>
    </source>
</evidence>
<gene>
    <name evidence="1" type="ORF">PAPOLLO_LOCUS22143</name>
</gene>
<dbReference type="AlphaFoldDB" id="A0A8S3XSW8"/>
<dbReference type="OrthoDB" id="7402085at2759"/>
<sequence>MINKNNECLRSLQKIANGFNYLQDIEDSSDEELNDIEVAIFPPDEVDEMTDIEEGHNDDMGVLPVSDVAGQVEFSCTIDNVAENHPTQTTSRTNKTVTWRKREPVYSYIQPESNTAKHCLENMMTELEGKSAVEIFENLLYDEIL</sequence>